<dbReference type="InterPro" id="IPR008778">
    <property type="entry name" value="Pirin_C_dom"/>
</dbReference>
<evidence type="ECO:0000259" key="5">
    <source>
        <dbReference type="Pfam" id="PF02678"/>
    </source>
</evidence>
<dbReference type="OrthoDB" id="321327at2"/>
<protein>
    <submittedName>
        <fullName evidence="7">Pirin domain-containing protein</fullName>
    </submittedName>
</protein>
<accession>A0A158G6U1</accession>
<dbReference type="InterPro" id="IPR011051">
    <property type="entry name" value="RmlC_Cupin_sf"/>
</dbReference>
<evidence type="ECO:0000256" key="4">
    <source>
        <dbReference type="SAM" id="MobiDB-lite"/>
    </source>
</evidence>
<feature type="binding site" evidence="2">
    <location>
        <position position="102"/>
    </location>
    <ligand>
        <name>Fe cation</name>
        <dbReference type="ChEBI" id="CHEBI:24875"/>
    </ligand>
</feature>
<comment type="cofactor">
    <cofactor evidence="2">
        <name>Fe cation</name>
        <dbReference type="ChEBI" id="CHEBI:24875"/>
    </cofactor>
    <text evidence="2">Binds 1 Fe cation per subunit.</text>
</comment>
<dbReference type="EMBL" id="FCON02000010">
    <property type="protein sequence ID" value="SAL27838.1"/>
    <property type="molecule type" value="Genomic_DNA"/>
</dbReference>
<feature type="binding site" evidence="2">
    <location>
        <position position="60"/>
    </location>
    <ligand>
        <name>Fe cation</name>
        <dbReference type="ChEBI" id="CHEBI:24875"/>
    </ligand>
</feature>
<evidence type="ECO:0000313" key="7">
    <source>
        <dbReference type="EMBL" id="SAL27838.1"/>
    </source>
</evidence>
<feature type="compositionally biased region" description="Basic and acidic residues" evidence="4">
    <location>
        <begin position="290"/>
        <end position="299"/>
    </location>
</feature>
<evidence type="ECO:0000256" key="1">
    <source>
        <dbReference type="ARBA" id="ARBA00008416"/>
    </source>
</evidence>
<dbReference type="InterPro" id="IPR014710">
    <property type="entry name" value="RmlC-like_jellyroll"/>
</dbReference>
<organism evidence="7 8">
    <name type="scientific">Caballeronia choica</name>
    <dbReference type="NCBI Taxonomy" id="326476"/>
    <lineage>
        <taxon>Bacteria</taxon>
        <taxon>Pseudomonadati</taxon>
        <taxon>Pseudomonadota</taxon>
        <taxon>Betaproteobacteria</taxon>
        <taxon>Burkholderiales</taxon>
        <taxon>Burkholderiaceae</taxon>
        <taxon>Caballeronia</taxon>
    </lineage>
</organism>
<dbReference type="InterPro" id="IPR003829">
    <property type="entry name" value="Pirin_N_dom"/>
</dbReference>
<dbReference type="Gene3D" id="2.60.120.10">
    <property type="entry name" value="Jelly Rolls"/>
    <property type="match status" value="2"/>
</dbReference>
<dbReference type="Proteomes" id="UP000054770">
    <property type="component" value="Unassembled WGS sequence"/>
</dbReference>
<feature type="region of interest" description="Disordered" evidence="4">
    <location>
        <begin position="279"/>
        <end position="299"/>
    </location>
</feature>
<proteinExistence type="inferred from homology"/>
<feature type="domain" description="Pirin N-terminal" evidence="5">
    <location>
        <begin position="21"/>
        <end position="124"/>
    </location>
</feature>
<dbReference type="Pfam" id="PF02678">
    <property type="entry name" value="Pirin"/>
    <property type="match status" value="1"/>
</dbReference>
<dbReference type="PANTHER" id="PTHR13903">
    <property type="entry name" value="PIRIN-RELATED"/>
    <property type="match status" value="1"/>
</dbReference>
<evidence type="ECO:0000313" key="8">
    <source>
        <dbReference type="Proteomes" id="UP000054770"/>
    </source>
</evidence>
<dbReference type="CDD" id="cd02909">
    <property type="entry name" value="cupin_pirin_N"/>
    <property type="match status" value="1"/>
</dbReference>
<keyword evidence="8" id="KW-1185">Reference proteome</keyword>
<dbReference type="RefSeq" id="WP_087643555.1">
    <property type="nucleotide sequence ID" value="NZ_FCON02000010.1"/>
</dbReference>
<comment type="caution">
    <text evidence="7">The sequence shown here is derived from an EMBL/GenBank/DDBJ whole genome shotgun (WGS) entry which is preliminary data.</text>
</comment>
<dbReference type="SUPFAM" id="SSF51182">
    <property type="entry name" value="RmlC-like cupins"/>
    <property type="match status" value="1"/>
</dbReference>
<dbReference type="PIRSF" id="PIRSF006232">
    <property type="entry name" value="Pirin"/>
    <property type="match status" value="1"/>
</dbReference>
<gene>
    <name evidence="7" type="ORF">AWB68_01329</name>
</gene>
<evidence type="ECO:0000259" key="6">
    <source>
        <dbReference type="Pfam" id="PF05726"/>
    </source>
</evidence>
<keyword evidence="2" id="KW-0479">Metal-binding</keyword>
<dbReference type="GO" id="GO:0046872">
    <property type="term" value="F:metal ion binding"/>
    <property type="evidence" value="ECO:0007669"/>
    <property type="project" value="UniProtKB-KW"/>
</dbReference>
<reference evidence="7" key="1">
    <citation type="submission" date="2016-01" db="EMBL/GenBank/DDBJ databases">
        <authorList>
            <person name="Peeters C."/>
        </authorList>
    </citation>
    <scope>NUCLEOTIDE SEQUENCE [LARGE SCALE GENOMIC DNA]</scope>
    <source>
        <strain evidence="7">LMG 22940</strain>
    </source>
</reference>
<feature type="binding site" evidence="2">
    <location>
        <position position="104"/>
    </location>
    <ligand>
        <name>Fe cation</name>
        <dbReference type="ChEBI" id="CHEBI:24875"/>
    </ligand>
</feature>
<dbReference type="AlphaFoldDB" id="A0A158G6U1"/>
<evidence type="ECO:0000256" key="2">
    <source>
        <dbReference type="PIRSR" id="PIRSR006232-1"/>
    </source>
</evidence>
<feature type="binding site" evidence="2">
    <location>
        <position position="58"/>
    </location>
    <ligand>
        <name>Fe cation</name>
        <dbReference type="ChEBI" id="CHEBI:24875"/>
    </ligand>
</feature>
<evidence type="ECO:0000256" key="3">
    <source>
        <dbReference type="RuleBase" id="RU003457"/>
    </source>
</evidence>
<dbReference type="Pfam" id="PF05726">
    <property type="entry name" value="Pirin_C"/>
    <property type="match status" value="1"/>
</dbReference>
<dbReference type="InterPro" id="IPR012093">
    <property type="entry name" value="Pirin"/>
</dbReference>
<dbReference type="PANTHER" id="PTHR13903:SF8">
    <property type="entry name" value="PIRIN"/>
    <property type="match status" value="1"/>
</dbReference>
<comment type="similarity">
    <text evidence="1 3">Belongs to the pirin family.</text>
</comment>
<keyword evidence="2" id="KW-0408">Iron</keyword>
<sequence>MTSTINAFLKPHQHDVGGLTVRRVLPALAVRTVGPFIFFDHIGPATLVPGAGLDVRPHPHIGLATVTYLFDGAIMHRDSLGSVQKIVPGDVNWMTAGGGIVHSERTPDEERASGQTMHGIQTWVALPVADEDTEPSFEHHPAANLPQIERDDVTLRVIAGSAFGATAPTKTFSPTLYVAAHFGADAELVLDTEHEERGVYLVQGDLAIDGAPIPECQMAVLTPGAAVTLTSANGAIAMLLGGAPLDGKRFIEWNFVSSSREKIDAAKLAWSEQRIGQVPGETEFIPLPPPRREDKAPEA</sequence>
<name>A0A158G6U1_9BURK</name>
<feature type="domain" description="Pirin C-terminal" evidence="6">
    <location>
        <begin position="177"/>
        <end position="275"/>
    </location>
</feature>